<evidence type="ECO:0000313" key="1">
    <source>
        <dbReference type="EMBL" id="MBL4932797.1"/>
    </source>
</evidence>
<organism evidence="1 2">
    <name type="scientific">Clostridium paridis</name>
    <dbReference type="NCBI Taxonomy" id="2803863"/>
    <lineage>
        <taxon>Bacteria</taxon>
        <taxon>Bacillati</taxon>
        <taxon>Bacillota</taxon>
        <taxon>Clostridia</taxon>
        <taxon>Eubacteriales</taxon>
        <taxon>Clostridiaceae</taxon>
        <taxon>Clostridium</taxon>
    </lineage>
</organism>
<sequence length="69" mass="7880">MRTVDNKEIMDAISSTNKTVRKMKEDVDKNTILLKHLLSMISEIKASDGEKLVDTCFYGIDDVVNELFE</sequence>
<dbReference type="EMBL" id="JAESWA010000023">
    <property type="protein sequence ID" value="MBL4932797.1"/>
    <property type="molecule type" value="Genomic_DNA"/>
</dbReference>
<dbReference type="RefSeq" id="WP_202768184.1">
    <property type="nucleotide sequence ID" value="NZ_JAESWA010000023.1"/>
</dbReference>
<accession>A0A937FIL1</accession>
<gene>
    <name evidence="1" type="ORF">JK634_13365</name>
</gene>
<proteinExistence type="predicted"/>
<dbReference type="AlphaFoldDB" id="A0A937FIL1"/>
<protein>
    <submittedName>
        <fullName evidence="1">Uncharacterized protein</fullName>
    </submittedName>
</protein>
<reference evidence="1" key="1">
    <citation type="submission" date="2021-01" db="EMBL/GenBank/DDBJ databases">
        <title>Genome public.</title>
        <authorList>
            <person name="Liu C."/>
            <person name="Sun Q."/>
        </authorList>
    </citation>
    <scope>NUCLEOTIDE SEQUENCE</scope>
    <source>
        <strain evidence="1">YIM B02565</strain>
    </source>
</reference>
<dbReference type="Proteomes" id="UP000623681">
    <property type="component" value="Unassembled WGS sequence"/>
</dbReference>
<evidence type="ECO:0000313" key="2">
    <source>
        <dbReference type="Proteomes" id="UP000623681"/>
    </source>
</evidence>
<name>A0A937FIL1_9CLOT</name>
<comment type="caution">
    <text evidence="1">The sequence shown here is derived from an EMBL/GenBank/DDBJ whole genome shotgun (WGS) entry which is preliminary data.</text>
</comment>
<keyword evidence="2" id="KW-1185">Reference proteome</keyword>